<feature type="modified residue" description="Phosphoserine" evidence="8">
    <location>
        <position position="102"/>
    </location>
</feature>
<dbReference type="GO" id="GO:0008966">
    <property type="term" value="F:phosphoglucosamine mutase activity"/>
    <property type="evidence" value="ECO:0007669"/>
    <property type="project" value="UniProtKB-UniRule"/>
</dbReference>
<feature type="binding site" evidence="8">
    <location>
        <position position="245"/>
    </location>
    <ligand>
        <name>Mg(2+)</name>
        <dbReference type="ChEBI" id="CHEBI:18420"/>
    </ligand>
</feature>
<comment type="similarity">
    <text evidence="1 8 9">Belongs to the phosphohexose mutase family.</text>
</comment>
<evidence type="ECO:0000259" key="13">
    <source>
        <dbReference type="Pfam" id="PF02879"/>
    </source>
</evidence>
<dbReference type="PRINTS" id="PR00509">
    <property type="entry name" value="PGMPMM"/>
</dbReference>
<dbReference type="Pfam" id="PF00408">
    <property type="entry name" value="PGM_PMM_IV"/>
    <property type="match status" value="1"/>
</dbReference>
<feature type="active site" description="Phosphoserine intermediate" evidence="8">
    <location>
        <position position="102"/>
    </location>
</feature>
<name>A0A0C2YQN8_PARME</name>
<proteinExistence type="inferred from homology"/>
<keyword evidence="2 8" id="KW-0597">Phosphoprotein</keyword>
<dbReference type="GO" id="GO:0000287">
    <property type="term" value="F:magnesium ion binding"/>
    <property type="evidence" value="ECO:0007669"/>
    <property type="project" value="UniProtKB-UniRule"/>
</dbReference>
<dbReference type="STRING" id="272627.CCC_01788"/>
<comment type="caution">
    <text evidence="15">The sequence shown here is derived from an EMBL/GenBank/DDBJ whole genome shotgun (WGS) entry which is preliminary data.</text>
</comment>
<evidence type="ECO:0000256" key="5">
    <source>
        <dbReference type="ARBA" id="ARBA00023235"/>
    </source>
</evidence>
<evidence type="ECO:0000256" key="10">
    <source>
        <dbReference type="RuleBase" id="RU004327"/>
    </source>
</evidence>
<dbReference type="GO" id="GO:0009252">
    <property type="term" value="P:peptidoglycan biosynthetic process"/>
    <property type="evidence" value="ECO:0007669"/>
    <property type="project" value="TreeGrafter"/>
</dbReference>
<dbReference type="InterPro" id="IPR005843">
    <property type="entry name" value="A-D-PHexomutase_C"/>
</dbReference>
<comment type="catalytic activity">
    <reaction evidence="8 10">
        <text>alpha-D-glucosamine 1-phosphate = D-glucosamine 6-phosphate</text>
        <dbReference type="Rhea" id="RHEA:23424"/>
        <dbReference type="ChEBI" id="CHEBI:58516"/>
        <dbReference type="ChEBI" id="CHEBI:58725"/>
        <dbReference type="EC" id="5.4.2.10"/>
    </reaction>
</comment>
<dbReference type="InterPro" id="IPR005841">
    <property type="entry name" value="Alpha-D-phosphohexomutase_SF"/>
</dbReference>
<evidence type="ECO:0000256" key="9">
    <source>
        <dbReference type="RuleBase" id="RU004326"/>
    </source>
</evidence>
<evidence type="ECO:0000259" key="14">
    <source>
        <dbReference type="Pfam" id="PF02880"/>
    </source>
</evidence>
<feature type="domain" description="Alpha-D-phosphohexomutase C-terminal" evidence="11">
    <location>
        <begin position="376"/>
        <end position="444"/>
    </location>
</feature>
<dbReference type="EMBL" id="JXSL01000031">
    <property type="protein sequence ID" value="KIL96995.1"/>
    <property type="molecule type" value="Genomic_DNA"/>
</dbReference>
<keyword evidence="16" id="KW-1185">Reference proteome</keyword>
<evidence type="ECO:0000256" key="3">
    <source>
        <dbReference type="ARBA" id="ARBA00022723"/>
    </source>
</evidence>
<comment type="function">
    <text evidence="8 10">Catalyzes the conversion of glucosamine-6-phosphate to glucosamine-1-phosphate.</text>
</comment>
<dbReference type="GO" id="GO:0004615">
    <property type="term" value="F:phosphomannomutase activity"/>
    <property type="evidence" value="ECO:0007669"/>
    <property type="project" value="TreeGrafter"/>
</dbReference>
<evidence type="ECO:0000256" key="1">
    <source>
        <dbReference type="ARBA" id="ARBA00010231"/>
    </source>
</evidence>
<evidence type="ECO:0000259" key="12">
    <source>
        <dbReference type="Pfam" id="PF02878"/>
    </source>
</evidence>
<feature type="binding site" evidence="8">
    <location>
        <position position="243"/>
    </location>
    <ligand>
        <name>Mg(2+)</name>
        <dbReference type="ChEBI" id="CHEBI:18420"/>
    </ligand>
</feature>
<dbReference type="OrthoDB" id="9803322at2"/>
<evidence type="ECO:0000259" key="11">
    <source>
        <dbReference type="Pfam" id="PF00408"/>
    </source>
</evidence>
<dbReference type="FunFam" id="3.30.310.50:FF:000001">
    <property type="entry name" value="Phosphoglucosamine mutase"/>
    <property type="match status" value="1"/>
</dbReference>
<dbReference type="Pfam" id="PF02878">
    <property type="entry name" value="PGM_PMM_I"/>
    <property type="match status" value="1"/>
</dbReference>
<dbReference type="InterPro" id="IPR005844">
    <property type="entry name" value="A-D-PHexomutase_a/b/a-I"/>
</dbReference>
<dbReference type="AlphaFoldDB" id="A0A0C2YQN8"/>
<gene>
    <name evidence="8" type="primary">glmM</name>
    <name evidence="15" type="ORF">CCC_01788</name>
</gene>
<accession>A0A0C2YQN8</accession>
<dbReference type="RefSeq" id="WP_009869987.1">
    <property type="nucleotide sequence ID" value="NZ_JXSL01000031.1"/>
</dbReference>
<dbReference type="Pfam" id="PF02879">
    <property type="entry name" value="PGM_PMM_II"/>
    <property type="match status" value="1"/>
</dbReference>
<dbReference type="GO" id="GO:0005975">
    <property type="term" value="P:carbohydrate metabolic process"/>
    <property type="evidence" value="ECO:0007669"/>
    <property type="project" value="InterPro"/>
</dbReference>
<dbReference type="PROSITE" id="PS00710">
    <property type="entry name" value="PGM_PMM"/>
    <property type="match status" value="1"/>
</dbReference>
<keyword evidence="3 8" id="KW-0479">Metal-binding</keyword>
<dbReference type="InterPro" id="IPR016066">
    <property type="entry name" value="A-D-PHexomutase_CS"/>
</dbReference>
<dbReference type="InterPro" id="IPR006352">
    <property type="entry name" value="GlmM_bact"/>
</dbReference>
<evidence type="ECO:0000313" key="15">
    <source>
        <dbReference type="EMBL" id="KIL96995.1"/>
    </source>
</evidence>
<dbReference type="SUPFAM" id="SSF55957">
    <property type="entry name" value="Phosphoglucomutase, C-terminal domain"/>
    <property type="match status" value="1"/>
</dbReference>
<dbReference type="InterPro" id="IPR036900">
    <property type="entry name" value="A-D-PHexomutase_C_sf"/>
</dbReference>
<dbReference type="FunFam" id="3.40.120.10:FF:000002">
    <property type="entry name" value="Phosphoglucosamine mutase"/>
    <property type="match status" value="1"/>
</dbReference>
<keyword evidence="5 8" id="KW-0413">Isomerase</keyword>
<dbReference type="EC" id="5.4.2.10" evidence="6 8"/>
<dbReference type="NCBIfam" id="TIGR01455">
    <property type="entry name" value="glmM"/>
    <property type="match status" value="1"/>
</dbReference>
<dbReference type="GO" id="GO:0006048">
    <property type="term" value="P:UDP-N-acetylglucosamine biosynthetic process"/>
    <property type="evidence" value="ECO:0007669"/>
    <property type="project" value="TreeGrafter"/>
</dbReference>
<evidence type="ECO:0000256" key="8">
    <source>
        <dbReference type="HAMAP-Rule" id="MF_01554"/>
    </source>
</evidence>
<dbReference type="InterPro" id="IPR005845">
    <property type="entry name" value="A-D-PHexomutase_a/b/a-II"/>
</dbReference>
<dbReference type="InterPro" id="IPR050060">
    <property type="entry name" value="Phosphoglucosamine_mutase"/>
</dbReference>
<evidence type="ECO:0000256" key="6">
    <source>
        <dbReference type="ARBA" id="ARBA00066330"/>
    </source>
</evidence>
<feature type="domain" description="Alpha-D-phosphohexomutase alpha/beta/alpha" evidence="12">
    <location>
        <begin position="3"/>
        <end position="136"/>
    </location>
</feature>
<evidence type="ECO:0000256" key="7">
    <source>
        <dbReference type="ARBA" id="ARBA00068193"/>
    </source>
</evidence>
<feature type="domain" description="Alpha-D-phosphohexomutase alpha/beta/alpha" evidence="14">
    <location>
        <begin position="260"/>
        <end position="369"/>
    </location>
</feature>
<dbReference type="Gene3D" id="3.30.310.50">
    <property type="entry name" value="Alpha-D-phosphohexomutase, C-terminal domain"/>
    <property type="match status" value="1"/>
</dbReference>
<dbReference type="HAMAP" id="MF_01554_B">
    <property type="entry name" value="GlmM_B"/>
    <property type="match status" value="1"/>
</dbReference>
<evidence type="ECO:0000256" key="2">
    <source>
        <dbReference type="ARBA" id="ARBA00022553"/>
    </source>
</evidence>
<feature type="binding site" description="via phosphate group" evidence="8">
    <location>
        <position position="102"/>
    </location>
    <ligand>
        <name>Mg(2+)</name>
        <dbReference type="ChEBI" id="CHEBI:18420"/>
    </ligand>
</feature>
<dbReference type="Gene3D" id="3.40.120.10">
    <property type="entry name" value="Alpha-D-Glucose-1,6-Bisphosphate, subunit A, domain 3"/>
    <property type="match status" value="3"/>
</dbReference>
<dbReference type="SUPFAM" id="SSF53738">
    <property type="entry name" value="Phosphoglucomutase, first 3 domains"/>
    <property type="match status" value="3"/>
</dbReference>
<dbReference type="CDD" id="cd05802">
    <property type="entry name" value="GlmM"/>
    <property type="match status" value="1"/>
</dbReference>
<dbReference type="InterPro" id="IPR005846">
    <property type="entry name" value="A-D-PHexomutase_a/b/a-III"/>
</dbReference>
<reference evidence="15 16" key="1">
    <citation type="submission" date="2015-01" db="EMBL/GenBank/DDBJ databases">
        <title>Genome Sequence of Magnetospirillum magnetotacticum Strain MS-1.</title>
        <authorList>
            <person name="Marinov G.K."/>
            <person name="Smalley M.D."/>
            <person name="DeSalvo G."/>
        </authorList>
    </citation>
    <scope>NUCLEOTIDE SEQUENCE [LARGE SCALE GENOMIC DNA]</scope>
    <source>
        <strain evidence="15 16">MS-1</strain>
    </source>
</reference>
<comment type="cofactor">
    <cofactor evidence="8">
        <name>Mg(2+)</name>
        <dbReference type="ChEBI" id="CHEBI:18420"/>
    </cofactor>
    <text evidence="8">Binds 1 Mg(2+) ion per subunit.</text>
</comment>
<feature type="binding site" evidence="8">
    <location>
        <position position="247"/>
    </location>
    <ligand>
        <name>Mg(2+)</name>
        <dbReference type="ChEBI" id="CHEBI:18420"/>
    </ligand>
</feature>
<protein>
    <recommendedName>
        <fullName evidence="7 8">Phosphoglucosamine mutase</fullName>
        <ecNumber evidence="6 8">5.4.2.10</ecNumber>
    </recommendedName>
</protein>
<feature type="domain" description="Alpha-D-phosphohexomutase alpha/beta/alpha" evidence="13">
    <location>
        <begin position="160"/>
        <end position="256"/>
    </location>
</feature>
<keyword evidence="4 8" id="KW-0460">Magnesium</keyword>
<dbReference type="Proteomes" id="UP000031971">
    <property type="component" value="Unassembled WGS sequence"/>
</dbReference>
<dbReference type="InterPro" id="IPR016055">
    <property type="entry name" value="A-D-PHexomutase_a/b/a-I/II/III"/>
</dbReference>
<sequence>MTRKLFGTDGIRGTANTDPMTAEMAMKLGMAAGRHFTRGEHRHVVVIGKDTRLSGYLIEPALTAGFISVGMDVVLLGPLPTPAVAMLTRSMRADLGVMISASHNPYQDNGIKLFGPDGFKLSDEDELTIEAAMFNGLESCRVGSDHLGRAKRLDDAAGRYIEYAKFTFPRGLRLDGLKIVVDCANGAAYKVAPTVLWELGAEVIPVAVNPDGFNINKNCGSLHTETMREQVVTHGAHLGIALDGDADRVVLCDEQGHLIDGDQLMALIGDLWHRSGQLKGGGIVATVMSNLGLERFLGQRGLKTIRTNVGDRYVLEHMRREGFNVGGEQSGHIILSDHSTTGDGLVAGLQVLAALVQSGKPASEMLRLFTPLPQVLKNVRVSKGSVAEVLAAPAVEAAIKDAEARLVGQGRLLIRKSGTEPLIRVMAEGEDQTLVEATVDGIVEHIRQVAG</sequence>
<dbReference type="GO" id="GO:0005829">
    <property type="term" value="C:cytosol"/>
    <property type="evidence" value="ECO:0007669"/>
    <property type="project" value="TreeGrafter"/>
</dbReference>
<dbReference type="PANTHER" id="PTHR42946:SF1">
    <property type="entry name" value="PHOSPHOGLUCOMUTASE (ALPHA-D-GLUCOSE-1,6-BISPHOSPHATE-DEPENDENT)"/>
    <property type="match status" value="1"/>
</dbReference>
<dbReference type="Pfam" id="PF02880">
    <property type="entry name" value="PGM_PMM_III"/>
    <property type="match status" value="1"/>
</dbReference>
<comment type="PTM">
    <text evidence="8">Activated by phosphorylation.</text>
</comment>
<dbReference type="PANTHER" id="PTHR42946">
    <property type="entry name" value="PHOSPHOHEXOSE MUTASE"/>
    <property type="match status" value="1"/>
</dbReference>
<evidence type="ECO:0000256" key="4">
    <source>
        <dbReference type="ARBA" id="ARBA00022842"/>
    </source>
</evidence>
<evidence type="ECO:0000313" key="16">
    <source>
        <dbReference type="Proteomes" id="UP000031971"/>
    </source>
</evidence>
<organism evidence="15 16">
    <name type="scientific">Paramagnetospirillum magnetotacticum MS-1</name>
    <dbReference type="NCBI Taxonomy" id="272627"/>
    <lineage>
        <taxon>Bacteria</taxon>
        <taxon>Pseudomonadati</taxon>
        <taxon>Pseudomonadota</taxon>
        <taxon>Alphaproteobacteria</taxon>
        <taxon>Rhodospirillales</taxon>
        <taxon>Magnetospirillaceae</taxon>
        <taxon>Paramagnetospirillum</taxon>
    </lineage>
</organism>
<dbReference type="FunFam" id="3.40.120.10:FF:000001">
    <property type="entry name" value="Phosphoglucosamine mutase"/>
    <property type="match status" value="1"/>
</dbReference>
<dbReference type="NCBIfam" id="NF008139">
    <property type="entry name" value="PRK10887.1"/>
    <property type="match status" value="1"/>
</dbReference>